<proteinExistence type="inferred from homology"/>
<organism evidence="16 17">
    <name type="scientific">Callosobruchus maculatus</name>
    <name type="common">Southern cowpea weevil</name>
    <name type="synonym">Pulse bruchid</name>
    <dbReference type="NCBI Taxonomy" id="64391"/>
    <lineage>
        <taxon>Eukaryota</taxon>
        <taxon>Metazoa</taxon>
        <taxon>Ecdysozoa</taxon>
        <taxon>Arthropoda</taxon>
        <taxon>Hexapoda</taxon>
        <taxon>Insecta</taxon>
        <taxon>Pterygota</taxon>
        <taxon>Neoptera</taxon>
        <taxon>Endopterygota</taxon>
        <taxon>Coleoptera</taxon>
        <taxon>Polyphaga</taxon>
        <taxon>Cucujiformia</taxon>
        <taxon>Chrysomeloidea</taxon>
        <taxon>Chrysomelidae</taxon>
        <taxon>Bruchinae</taxon>
        <taxon>Bruchini</taxon>
        <taxon>Callosobruchus</taxon>
    </lineage>
</organism>
<dbReference type="PRINTS" id="PR00385">
    <property type="entry name" value="P450"/>
</dbReference>
<evidence type="ECO:0000256" key="10">
    <source>
        <dbReference type="ARBA" id="ARBA00023002"/>
    </source>
</evidence>
<dbReference type="InterPro" id="IPR036396">
    <property type="entry name" value="Cyt_P450_sf"/>
</dbReference>
<dbReference type="FunFam" id="1.10.630.10:FF:000238">
    <property type="entry name" value="Cytochrome P450 2A6"/>
    <property type="match status" value="1"/>
</dbReference>
<accession>A0A653CMI4</accession>
<evidence type="ECO:0000313" key="17">
    <source>
        <dbReference type="Proteomes" id="UP000410492"/>
    </source>
</evidence>
<keyword evidence="9" id="KW-0492">Microsome</keyword>
<feature type="binding site" description="axial binding residue" evidence="14">
    <location>
        <position position="440"/>
    </location>
    <ligand>
        <name>heme</name>
        <dbReference type="ChEBI" id="CHEBI:30413"/>
    </ligand>
    <ligandPart>
        <name>Fe</name>
        <dbReference type="ChEBI" id="CHEBI:18248"/>
    </ligandPart>
</feature>
<comment type="subcellular location">
    <subcellularLocation>
        <location evidence="4">Endoplasmic reticulum membrane</location>
        <topology evidence="4">Peripheral membrane protein</topology>
    </subcellularLocation>
    <subcellularLocation>
        <location evidence="3">Microsome membrane</location>
        <topology evidence="3">Peripheral membrane protein</topology>
    </subcellularLocation>
</comment>
<evidence type="ECO:0000256" key="5">
    <source>
        <dbReference type="ARBA" id="ARBA00010617"/>
    </source>
</evidence>
<keyword evidence="7 14" id="KW-0479">Metal-binding</keyword>
<dbReference type="CDD" id="cd20651">
    <property type="entry name" value="CYP15A1-like"/>
    <property type="match status" value="1"/>
</dbReference>
<dbReference type="PANTHER" id="PTHR24300:SF376">
    <property type="entry name" value="CYTOCHROME P450 15A1"/>
    <property type="match status" value="1"/>
</dbReference>
<keyword evidence="8" id="KW-0256">Endoplasmic reticulum</keyword>
<dbReference type="InterPro" id="IPR017972">
    <property type="entry name" value="Cyt_P450_CS"/>
</dbReference>
<evidence type="ECO:0000256" key="11">
    <source>
        <dbReference type="ARBA" id="ARBA00023004"/>
    </source>
</evidence>
<dbReference type="GO" id="GO:0006082">
    <property type="term" value="P:organic acid metabolic process"/>
    <property type="evidence" value="ECO:0007669"/>
    <property type="project" value="TreeGrafter"/>
</dbReference>
<dbReference type="GO" id="GO:0016712">
    <property type="term" value="F:oxidoreductase activity, acting on paired donors, with incorporation or reduction of molecular oxygen, reduced flavin or flavoprotein as one donor, and incorporation of one atom of oxygen"/>
    <property type="evidence" value="ECO:0007669"/>
    <property type="project" value="TreeGrafter"/>
</dbReference>
<dbReference type="GO" id="GO:0006805">
    <property type="term" value="P:xenobiotic metabolic process"/>
    <property type="evidence" value="ECO:0007669"/>
    <property type="project" value="TreeGrafter"/>
</dbReference>
<reference evidence="16 17" key="1">
    <citation type="submission" date="2019-01" db="EMBL/GenBank/DDBJ databases">
        <authorList>
            <person name="Sayadi A."/>
        </authorList>
    </citation>
    <scope>NUCLEOTIDE SEQUENCE [LARGE SCALE GENOMIC DNA]</scope>
</reference>
<comment type="function">
    <text evidence="2">May be involved in the metabolism of insect hormones and in the breakdown of synthetic insecticides.</text>
</comment>
<name>A0A653CMI4_CALMS</name>
<sequence>MPVLLTLIVLFITLLLGYIIRIYGRPPGYPPGPTWAPIVGNLPQLRKLAKKLGGQHLALWKLAQEYNTQVLGLKLGGDYVITVFSYEVVKQVLLGEEFDGRPNNFFIKLRCMGSRRGVTCTDGPIWKAQRNFVTTHLKDLGFGKNRMELMMKEEVVEILEVIRENSKNVQIGKLLAPSIINILWAFTSGTRIRRDDPQLNKLLDLLEKRTKAFDMSGGTLSQHPWLRYIAPEKTGYNLIQRINADFKNLLMGTIKEHYKNWVNGKDEDLIYAYINEIKATNGNKGIFTDEQLLLVCLDIFLAGAQTTGSTLDFMFLVMILYPDIQKKVHSCIDAAFRKDESITYQDRHRVPFIEAFILEIERYYAVVPINGPRRVLKDTILEGYHIPKETTVLISLHSVHFDKEYWKDPEVFRPERFLNDDGKIFNHERVINFGLGRRRCLGEILAKYSIFLIFVEVMRKYTICLWPGTKQPTGIPIHGITLLPEMYRAQFTPR</sequence>
<dbReference type="InterPro" id="IPR001128">
    <property type="entry name" value="Cyt_P450"/>
</dbReference>
<dbReference type="Gene3D" id="1.10.630.10">
    <property type="entry name" value="Cytochrome P450"/>
    <property type="match status" value="1"/>
</dbReference>
<dbReference type="InterPro" id="IPR002401">
    <property type="entry name" value="Cyt_P450_E_grp-I"/>
</dbReference>
<evidence type="ECO:0000256" key="12">
    <source>
        <dbReference type="ARBA" id="ARBA00023033"/>
    </source>
</evidence>
<keyword evidence="11 14" id="KW-0408">Iron</keyword>
<evidence type="ECO:0000256" key="1">
    <source>
        <dbReference type="ARBA" id="ARBA00001971"/>
    </source>
</evidence>
<protein>
    <recommendedName>
        <fullName evidence="18">Cytochrome P450</fullName>
    </recommendedName>
</protein>
<gene>
    <name evidence="16" type="ORF">CALMAC_LOCUS10326</name>
</gene>
<keyword evidence="6 14" id="KW-0349">Heme</keyword>
<keyword evidence="10 15" id="KW-0560">Oxidoreductase</keyword>
<dbReference type="EMBL" id="CAACVG010008267">
    <property type="protein sequence ID" value="VEN49099.1"/>
    <property type="molecule type" value="Genomic_DNA"/>
</dbReference>
<evidence type="ECO:0000256" key="7">
    <source>
        <dbReference type="ARBA" id="ARBA00022723"/>
    </source>
</evidence>
<dbReference type="InterPro" id="IPR050182">
    <property type="entry name" value="Cytochrome_P450_fam2"/>
</dbReference>
<evidence type="ECO:0000256" key="4">
    <source>
        <dbReference type="ARBA" id="ARBA00004406"/>
    </source>
</evidence>
<dbReference type="PANTHER" id="PTHR24300">
    <property type="entry name" value="CYTOCHROME P450 508A4-RELATED"/>
    <property type="match status" value="1"/>
</dbReference>
<dbReference type="PROSITE" id="PS00086">
    <property type="entry name" value="CYTOCHROME_P450"/>
    <property type="match status" value="1"/>
</dbReference>
<comment type="cofactor">
    <cofactor evidence="1 14">
        <name>heme</name>
        <dbReference type="ChEBI" id="CHEBI:30413"/>
    </cofactor>
</comment>
<evidence type="ECO:0000256" key="14">
    <source>
        <dbReference type="PIRSR" id="PIRSR602401-1"/>
    </source>
</evidence>
<dbReference type="GO" id="GO:0008395">
    <property type="term" value="F:steroid hydroxylase activity"/>
    <property type="evidence" value="ECO:0007669"/>
    <property type="project" value="TreeGrafter"/>
</dbReference>
<evidence type="ECO:0000256" key="8">
    <source>
        <dbReference type="ARBA" id="ARBA00022824"/>
    </source>
</evidence>
<evidence type="ECO:0000256" key="13">
    <source>
        <dbReference type="ARBA" id="ARBA00023136"/>
    </source>
</evidence>
<evidence type="ECO:0000256" key="6">
    <source>
        <dbReference type="ARBA" id="ARBA00022617"/>
    </source>
</evidence>
<dbReference type="Pfam" id="PF00067">
    <property type="entry name" value="p450"/>
    <property type="match status" value="1"/>
</dbReference>
<dbReference type="GO" id="GO:0005506">
    <property type="term" value="F:iron ion binding"/>
    <property type="evidence" value="ECO:0007669"/>
    <property type="project" value="InterPro"/>
</dbReference>
<evidence type="ECO:0000256" key="15">
    <source>
        <dbReference type="RuleBase" id="RU000461"/>
    </source>
</evidence>
<dbReference type="AlphaFoldDB" id="A0A653CMI4"/>
<dbReference type="PRINTS" id="PR00463">
    <property type="entry name" value="EP450I"/>
</dbReference>
<dbReference type="OrthoDB" id="3934656at2759"/>
<evidence type="ECO:0000256" key="2">
    <source>
        <dbReference type="ARBA" id="ARBA00003690"/>
    </source>
</evidence>
<keyword evidence="12 15" id="KW-0503">Monooxygenase</keyword>
<evidence type="ECO:0000256" key="3">
    <source>
        <dbReference type="ARBA" id="ARBA00004174"/>
    </source>
</evidence>
<keyword evidence="13" id="KW-0472">Membrane</keyword>
<dbReference type="GO" id="GO:0005789">
    <property type="term" value="C:endoplasmic reticulum membrane"/>
    <property type="evidence" value="ECO:0007669"/>
    <property type="project" value="UniProtKB-SubCell"/>
</dbReference>
<dbReference type="GO" id="GO:0020037">
    <property type="term" value="F:heme binding"/>
    <property type="evidence" value="ECO:0007669"/>
    <property type="project" value="InterPro"/>
</dbReference>
<dbReference type="Proteomes" id="UP000410492">
    <property type="component" value="Unassembled WGS sequence"/>
</dbReference>
<dbReference type="SUPFAM" id="SSF48264">
    <property type="entry name" value="Cytochrome P450"/>
    <property type="match status" value="1"/>
</dbReference>
<evidence type="ECO:0000313" key="16">
    <source>
        <dbReference type="EMBL" id="VEN49099.1"/>
    </source>
</evidence>
<comment type="similarity">
    <text evidence="5 15">Belongs to the cytochrome P450 family.</text>
</comment>
<evidence type="ECO:0008006" key="18">
    <source>
        <dbReference type="Google" id="ProtNLM"/>
    </source>
</evidence>
<keyword evidence="17" id="KW-1185">Reference proteome</keyword>
<evidence type="ECO:0000256" key="9">
    <source>
        <dbReference type="ARBA" id="ARBA00022848"/>
    </source>
</evidence>